<gene>
    <name evidence="1" type="ORF">BsIDN1_46120</name>
</gene>
<organism evidence="1 2">
    <name type="scientific">Bacillus safensis</name>
    <dbReference type="NCBI Taxonomy" id="561879"/>
    <lineage>
        <taxon>Bacteria</taxon>
        <taxon>Bacillati</taxon>
        <taxon>Bacillota</taxon>
        <taxon>Bacilli</taxon>
        <taxon>Bacillales</taxon>
        <taxon>Bacillaceae</taxon>
        <taxon>Bacillus</taxon>
    </lineage>
</organism>
<sequence length="57" mass="6663">MAYAWDLETNTRQTKIFTVKHERKAKGAITKLNDPRDIYELVAKTKVHVEFVPAFLE</sequence>
<evidence type="ECO:0000313" key="2">
    <source>
        <dbReference type="Proteomes" id="UP000464658"/>
    </source>
</evidence>
<proteinExistence type="predicted"/>
<dbReference type="AlphaFoldDB" id="A0A5S9MFS7"/>
<accession>A0A5S9MFS7</accession>
<dbReference type="EMBL" id="AP021906">
    <property type="protein sequence ID" value="BBP90994.1"/>
    <property type="molecule type" value="Genomic_DNA"/>
</dbReference>
<name>A0A5S9MFS7_BACIA</name>
<protein>
    <submittedName>
        <fullName evidence="1">Uncharacterized protein</fullName>
    </submittedName>
</protein>
<evidence type="ECO:0000313" key="1">
    <source>
        <dbReference type="EMBL" id="BBP90994.1"/>
    </source>
</evidence>
<dbReference type="Proteomes" id="UP000464658">
    <property type="component" value="Chromosome"/>
</dbReference>
<reference evidence="1 2" key="1">
    <citation type="submission" date="2019-12" db="EMBL/GenBank/DDBJ databases">
        <title>Full genome sequence of a Bacillus safensis strain isolated from commercially available natto in Indonesia.</title>
        <authorList>
            <person name="Yoshida M."/>
            <person name="Uomi M."/>
            <person name="Waturangi D."/>
            <person name="Ekaputri J.J."/>
            <person name="Setiamarga D.H.E."/>
        </authorList>
    </citation>
    <scope>NUCLEOTIDE SEQUENCE [LARGE SCALE GENOMIC DNA]</scope>
    <source>
        <strain evidence="1 2">IDN1</strain>
    </source>
</reference>